<evidence type="ECO:0000256" key="3">
    <source>
        <dbReference type="ARBA" id="ARBA00023163"/>
    </source>
</evidence>
<dbReference type="SUPFAM" id="SSF46785">
    <property type="entry name" value="Winged helix' DNA-binding domain"/>
    <property type="match status" value="1"/>
</dbReference>
<keyword evidence="1" id="KW-0805">Transcription regulation</keyword>
<organism evidence="5 6">
    <name type="scientific">Microtetraspora malaysiensis</name>
    <dbReference type="NCBI Taxonomy" id="161358"/>
    <lineage>
        <taxon>Bacteria</taxon>
        <taxon>Bacillati</taxon>
        <taxon>Actinomycetota</taxon>
        <taxon>Actinomycetes</taxon>
        <taxon>Streptosporangiales</taxon>
        <taxon>Streptosporangiaceae</taxon>
        <taxon>Microtetraspora</taxon>
    </lineage>
</organism>
<evidence type="ECO:0000256" key="1">
    <source>
        <dbReference type="ARBA" id="ARBA00023015"/>
    </source>
</evidence>
<dbReference type="Proteomes" id="UP001602013">
    <property type="component" value="Unassembled WGS sequence"/>
</dbReference>
<keyword evidence="6" id="KW-1185">Reference proteome</keyword>
<evidence type="ECO:0000313" key="6">
    <source>
        <dbReference type="Proteomes" id="UP001602013"/>
    </source>
</evidence>
<proteinExistence type="predicted"/>
<dbReference type="SMART" id="SM00418">
    <property type="entry name" value="HTH_ARSR"/>
    <property type="match status" value="1"/>
</dbReference>
<dbReference type="InterPro" id="IPR001845">
    <property type="entry name" value="HTH_ArsR_DNA-bd_dom"/>
</dbReference>
<evidence type="ECO:0000259" key="4">
    <source>
        <dbReference type="PROSITE" id="PS50987"/>
    </source>
</evidence>
<dbReference type="CDD" id="cd00090">
    <property type="entry name" value="HTH_ARSR"/>
    <property type="match status" value="1"/>
</dbReference>
<keyword evidence="3" id="KW-0804">Transcription</keyword>
<dbReference type="PROSITE" id="PS50987">
    <property type="entry name" value="HTH_ARSR_2"/>
    <property type="match status" value="1"/>
</dbReference>
<comment type="caution">
    <text evidence="5">The sequence shown here is derived from an EMBL/GenBank/DDBJ whole genome shotgun (WGS) entry which is preliminary data.</text>
</comment>
<reference evidence="5 6" key="1">
    <citation type="submission" date="2024-10" db="EMBL/GenBank/DDBJ databases">
        <title>The Natural Products Discovery Center: Release of the First 8490 Sequenced Strains for Exploring Actinobacteria Biosynthetic Diversity.</title>
        <authorList>
            <person name="Kalkreuter E."/>
            <person name="Kautsar S.A."/>
            <person name="Yang D."/>
            <person name="Bader C.D."/>
            <person name="Teijaro C.N."/>
            <person name="Fluegel L."/>
            <person name="Davis C.M."/>
            <person name="Simpson J.R."/>
            <person name="Lauterbach L."/>
            <person name="Steele A.D."/>
            <person name="Gui C."/>
            <person name="Meng S."/>
            <person name="Li G."/>
            <person name="Viehrig K."/>
            <person name="Ye F."/>
            <person name="Su P."/>
            <person name="Kiefer A.F."/>
            <person name="Nichols A."/>
            <person name="Cepeda A.J."/>
            <person name="Yan W."/>
            <person name="Fan B."/>
            <person name="Jiang Y."/>
            <person name="Adhikari A."/>
            <person name="Zheng C.-J."/>
            <person name="Schuster L."/>
            <person name="Cowan T.M."/>
            <person name="Smanski M.J."/>
            <person name="Chevrette M.G."/>
            <person name="De Carvalho L.P.S."/>
            <person name="Shen B."/>
        </authorList>
    </citation>
    <scope>NUCLEOTIDE SEQUENCE [LARGE SCALE GENOMIC DNA]</scope>
    <source>
        <strain evidence="5 6">NPDC002173</strain>
    </source>
</reference>
<dbReference type="PRINTS" id="PR00778">
    <property type="entry name" value="HTHARSR"/>
</dbReference>
<dbReference type="RefSeq" id="WP_387409808.1">
    <property type="nucleotide sequence ID" value="NZ_JBIASD010000004.1"/>
</dbReference>
<dbReference type="InterPro" id="IPR036390">
    <property type="entry name" value="WH_DNA-bd_sf"/>
</dbReference>
<feature type="domain" description="HTH arsR-type" evidence="4">
    <location>
        <begin position="1"/>
        <end position="99"/>
    </location>
</feature>
<gene>
    <name evidence="5" type="ORF">ACFYXI_08935</name>
</gene>
<dbReference type="InterPro" id="IPR036388">
    <property type="entry name" value="WH-like_DNA-bd_sf"/>
</dbReference>
<name>A0ABW6SL76_9ACTN</name>
<evidence type="ECO:0000313" key="5">
    <source>
        <dbReference type="EMBL" id="MFF3665707.1"/>
    </source>
</evidence>
<dbReference type="Gene3D" id="1.10.10.10">
    <property type="entry name" value="Winged helix-like DNA-binding domain superfamily/Winged helix DNA-binding domain"/>
    <property type="match status" value="1"/>
</dbReference>
<dbReference type="InterPro" id="IPR011991">
    <property type="entry name" value="ArsR-like_HTH"/>
</dbReference>
<dbReference type="InterPro" id="IPR051081">
    <property type="entry name" value="HTH_MetalResp_TranReg"/>
</dbReference>
<sequence>MHPQQATLQSALHALADPVRRLIIRQVAASPEWTKACGTFDIPVSKSTLSHHFAVLREVGLLEQRDEGTRRVNRLRAAEFGARFPGLLDLVLAEGAEPGSGENAAGADGVDGAG</sequence>
<evidence type="ECO:0000256" key="2">
    <source>
        <dbReference type="ARBA" id="ARBA00023125"/>
    </source>
</evidence>
<accession>A0ABW6SL76</accession>
<keyword evidence="2" id="KW-0238">DNA-binding</keyword>
<protein>
    <submittedName>
        <fullName evidence="5">ArsR/SmtB family transcription factor</fullName>
    </submittedName>
</protein>
<dbReference type="PANTHER" id="PTHR33154:SF12">
    <property type="entry name" value="TRANSCRIPTIONAL REGULATORY PROTEIN"/>
    <property type="match status" value="1"/>
</dbReference>
<dbReference type="PANTHER" id="PTHR33154">
    <property type="entry name" value="TRANSCRIPTIONAL REGULATOR, ARSR FAMILY"/>
    <property type="match status" value="1"/>
</dbReference>
<dbReference type="Pfam" id="PF01022">
    <property type="entry name" value="HTH_5"/>
    <property type="match status" value="1"/>
</dbReference>
<dbReference type="EMBL" id="JBIASD010000004">
    <property type="protein sequence ID" value="MFF3665707.1"/>
    <property type="molecule type" value="Genomic_DNA"/>
</dbReference>